<evidence type="ECO:0000259" key="7">
    <source>
        <dbReference type="PROSITE" id="PS50003"/>
    </source>
</evidence>
<dbReference type="OMA" id="TKVEWLW"/>
<evidence type="ECO:0000256" key="5">
    <source>
        <dbReference type="ARBA" id="ARBA00037847"/>
    </source>
</evidence>
<proteinExistence type="predicted"/>
<dbReference type="FunCoup" id="Q6CUS1">
    <property type="interactions" value="69"/>
</dbReference>
<evidence type="ECO:0000259" key="8">
    <source>
        <dbReference type="PROSITE" id="PS51778"/>
    </source>
</evidence>
<dbReference type="Pfam" id="PF16016">
    <property type="entry name" value="VASt"/>
    <property type="match status" value="1"/>
</dbReference>
<evidence type="ECO:0000313" key="10">
    <source>
        <dbReference type="Proteomes" id="UP000000598"/>
    </source>
</evidence>
<dbReference type="PROSITE" id="PS50003">
    <property type="entry name" value="PH_DOMAIN"/>
    <property type="match status" value="1"/>
</dbReference>
<name>Q6CUS1_KLULA</name>
<dbReference type="AlphaFoldDB" id="Q6CUS1"/>
<feature type="transmembrane region" description="Helical" evidence="6">
    <location>
        <begin position="993"/>
        <end position="1016"/>
    </location>
</feature>
<feature type="domain" description="VASt" evidence="8">
    <location>
        <begin position="739"/>
        <end position="942"/>
    </location>
</feature>
<dbReference type="eggNOG" id="ENOG502QU87">
    <property type="taxonomic scope" value="Eukaryota"/>
</dbReference>
<feature type="transmembrane region" description="Helical" evidence="6">
    <location>
        <begin position="1022"/>
        <end position="1041"/>
    </location>
</feature>
<dbReference type="CDD" id="cd07609">
    <property type="entry name" value="BAR_SIP3_fungi"/>
    <property type="match status" value="1"/>
</dbReference>
<dbReference type="SUPFAM" id="SSF103657">
    <property type="entry name" value="BAR/IMD domain-like"/>
    <property type="match status" value="1"/>
</dbReference>
<evidence type="ECO:0000256" key="1">
    <source>
        <dbReference type="ARBA" id="ARBA00004586"/>
    </source>
</evidence>
<dbReference type="InterPro" id="IPR031968">
    <property type="entry name" value="VASt"/>
</dbReference>
<dbReference type="InterPro" id="IPR011993">
    <property type="entry name" value="PH-like_dom_sf"/>
</dbReference>
<dbReference type="CDD" id="cd13280">
    <property type="entry name" value="PH_SIP3"/>
    <property type="match status" value="1"/>
</dbReference>
<protein>
    <submittedName>
        <fullName evidence="9">KLLA0C02717p</fullName>
    </submittedName>
</protein>
<dbReference type="Pfam" id="PF00169">
    <property type="entry name" value="PH"/>
    <property type="match status" value="1"/>
</dbReference>
<dbReference type="InterPro" id="IPR039463">
    <property type="entry name" value="Sip3/Lam1_BAR"/>
</dbReference>
<dbReference type="PANTHER" id="PTHR14248">
    <property type="entry name" value="CYCLIN Y, ISOFORM A"/>
    <property type="match status" value="1"/>
</dbReference>
<evidence type="ECO:0000256" key="3">
    <source>
        <dbReference type="ARBA" id="ARBA00022989"/>
    </source>
</evidence>
<evidence type="ECO:0000313" key="9">
    <source>
        <dbReference type="EMBL" id="CAH01169.1"/>
    </source>
</evidence>
<gene>
    <name evidence="9" type="ORF">KLLA0_C02717g</name>
</gene>
<dbReference type="InParanoid" id="Q6CUS1"/>
<dbReference type="EMBL" id="CR382123">
    <property type="protein sequence ID" value="CAH01169.1"/>
    <property type="molecule type" value="Genomic_DNA"/>
</dbReference>
<accession>Q6CUS1</accession>
<keyword evidence="2 6" id="KW-0812">Transmembrane</keyword>
<dbReference type="InterPro" id="IPR001849">
    <property type="entry name" value="PH_domain"/>
</dbReference>
<evidence type="ECO:0000256" key="4">
    <source>
        <dbReference type="ARBA" id="ARBA00023136"/>
    </source>
</evidence>
<comment type="subcellular location">
    <subcellularLocation>
        <location evidence="5">Endomembrane system</location>
        <topology evidence="5">Single-pass membrane protein</topology>
    </subcellularLocation>
    <subcellularLocation>
        <location evidence="1">Endoplasmic reticulum membrane</location>
    </subcellularLocation>
</comment>
<feature type="domain" description="PH" evidence="7">
    <location>
        <begin position="304"/>
        <end position="414"/>
    </location>
</feature>
<evidence type="ECO:0000256" key="6">
    <source>
        <dbReference type="SAM" id="Phobius"/>
    </source>
</evidence>
<dbReference type="SMART" id="SM00233">
    <property type="entry name" value="PH"/>
    <property type="match status" value="1"/>
</dbReference>
<organism evidence="9 10">
    <name type="scientific">Kluyveromyces lactis (strain ATCC 8585 / CBS 2359 / DSM 70799 / NBRC 1267 / NRRL Y-1140 / WM37)</name>
    <name type="common">Yeast</name>
    <name type="synonym">Candida sphaerica</name>
    <dbReference type="NCBI Taxonomy" id="284590"/>
    <lineage>
        <taxon>Eukaryota</taxon>
        <taxon>Fungi</taxon>
        <taxon>Dikarya</taxon>
        <taxon>Ascomycota</taxon>
        <taxon>Saccharomycotina</taxon>
        <taxon>Saccharomycetes</taxon>
        <taxon>Saccharomycetales</taxon>
        <taxon>Saccharomycetaceae</taxon>
        <taxon>Kluyveromyces</taxon>
    </lineage>
</organism>
<reference evidence="9 10" key="1">
    <citation type="journal article" date="2004" name="Nature">
        <title>Genome evolution in yeasts.</title>
        <authorList>
            <consortium name="Genolevures"/>
            <person name="Dujon B."/>
            <person name="Sherman D."/>
            <person name="Fischer G."/>
            <person name="Durrens P."/>
            <person name="Casaregola S."/>
            <person name="Lafontaine I."/>
            <person name="de Montigny J."/>
            <person name="Marck C."/>
            <person name="Neuveglise C."/>
            <person name="Talla E."/>
            <person name="Goffard N."/>
            <person name="Frangeul L."/>
            <person name="Aigle M."/>
            <person name="Anthouard V."/>
            <person name="Babour A."/>
            <person name="Barbe V."/>
            <person name="Barnay S."/>
            <person name="Blanchin S."/>
            <person name="Beckerich J.M."/>
            <person name="Beyne E."/>
            <person name="Bleykasten C."/>
            <person name="Boisrame A."/>
            <person name="Boyer J."/>
            <person name="Cattolico L."/>
            <person name="Confanioleri F."/>
            <person name="de Daruvar A."/>
            <person name="Despons L."/>
            <person name="Fabre E."/>
            <person name="Fairhead C."/>
            <person name="Ferry-Dumazet H."/>
            <person name="Groppi A."/>
            <person name="Hantraye F."/>
            <person name="Hennequin C."/>
            <person name="Jauniaux N."/>
            <person name="Joyet P."/>
            <person name="Kachouri R."/>
            <person name="Kerrest A."/>
            <person name="Koszul R."/>
            <person name="Lemaire M."/>
            <person name="Lesur I."/>
            <person name="Ma L."/>
            <person name="Muller H."/>
            <person name="Nicaud J.M."/>
            <person name="Nikolski M."/>
            <person name="Oztas S."/>
            <person name="Ozier-Kalogeropoulos O."/>
            <person name="Pellenz S."/>
            <person name="Potier S."/>
            <person name="Richard G.F."/>
            <person name="Straub M.L."/>
            <person name="Suleau A."/>
            <person name="Swennene D."/>
            <person name="Tekaia F."/>
            <person name="Wesolowski-Louvel M."/>
            <person name="Westhof E."/>
            <person name="Wirth B."/>
            <person name="Zeniou-Meyer M."/>
            <person name="Zivanovic I."/>
            <person name="Bolotin-Fukuhara M."/>
            <person name="Thierry A."/>
            <person name="Bouchier C."/>
            <person name="Caudron B."/>
            <person name="Scarpelli C."/>
            <person name="Gaillardin C."/>
            <person name="Weissenbach J."/>
            <person name="Wincker P."/>
            <person name="Souciet J.L."/>
        </authorList>
    </citation>
    <scope>NUCLEOTIDE SEQUENCE [LARGE SCALE GENOMIC DNA]</scope>
    <source>
        <strain evidence="10">ATCC 8585 / CBS 2359 / DSM 70799 / NBRC 1267 / NRRL Y-1140 / WM37</strain>
    </source>
</reference>
<evidence type="ECO:0000256" key="2">
    <source>
        <dbReference type="ARBA" id="ARBA00022692"/>
    </source>
</evidence>
<keyword evidence="4 6" id="KW-0472">Membrane</keyword>
<dbReference type="PaxDb" id="284590-Q6CUS1"/>
<dbReference type="STRING" id="284590.Q6CUS1"/>
<keyword evidence="10" id="KW-1185">Reference proteome</keyword>
<dbReference type="SUPFAM" id="SSF50729">
    <property type="entry name" value="PH domain-like"/>
    <property type="match status" value="1"/>
</dbReference>
<sequence>MTAYETRRNDKLTRLTALAYKEASIDTPSFRTSANHFHMQVLALENWIQENTNLSKNQALSGLAELNKDEDSMIDRLLPPLPYLNNGLVENQAYTPAMVNEFQLALKTFASSISSLMYGNPETYLSTYLDILVKVVKPYKEVRENFDYYQGRYDMLNKNYHELKISALMNTESIREKAIELFDIRKLYRDASFDLLWSIGTIQIKLDELISKMIASTIPSTAQNKNAKYSINISDELELEFSRYRKWTQALSICLDNSTEHLQKLKSQICEYCETSFEPSKDLRTYDITNINSAALIKNTKPSENKKSGWLYVKTKIKASGRFTWLKRWCFLERGMFGMLMLSPSKTFVEESDKFGVLLISCNYNPHEDRRYCFDLRIINKDETAESQDIILTLQAETLEELSSWLTLFSYAKKEAYKLDNKSPEYSMLLSRVSPLFIEFACSSITEIDFQTTSVTEHQTHSLLNIIQANPNIANDFGVFKNPTFRFPVMTQATKLAVISNAFTEDQGLSGAIPANIWGCTATSHSFRLTDPRDDKFPIDNNAWNPISYPAYYPEKLKSDDLLFRTLFTGFLNIEICDSELLLFKEPCICSFSSVSRYPSTMFATSNMLYFYTNFMGFVYLNEYSFKSIVGVSVVSNELEMDSGKLEIDLKNKSKIVVEAFYCDPYCLSEKILGALETTLQKSDLRIDQLIIKLDNIESTFARKESSNPKTLIPEMSLVRSLNIDKMNMRQRQQKFQLEHDSIFRMDFHVPSRALAHLMFGDKSTVFHECTFLSRSKTKHDAVGAWFINPETKELVRKMRFRLRLARALISDNKVHRSTNTDFSYMDILQTLTKTSENFYYEIDQKTGFFSLPLTKLFCIETKYVIIDNPKNDYNTKIRKTPGSSCSLYTYYNVIFVNSNSLKPVSSLNYIDKFIKATVLSILGNESRILKHVLSTYVSKLGNSSKIVKAIRLGGQIGVANQATPADAEYMINSISNQVVYTKMLIFKLAIKWIFLFWSKLCINGIRFFFGMIYGLMTNLMMLNRLVLGLFLLSILTNLYLMQRATFDYWAYKKAEKFADSIVDLKSVDMERSISLDDLTILTKELTSKNEVIEHFLADSPYSKGSYHDIRNDMALRRNEILIELSLLNNVERELIGTDFKSFLLKEVERCSIVQNSYKDVMENNTKLREYCNSCKEQLRSFNSLL</sequence>
<dbReference type="Proteomes" id="UP000000598">
    <property type="component" value="Chromosome C"/>
</dbReference>
<keyword evidence="3 6" id="KW-1133">Transmembrane helix</keyword>
<dbReference type="InterPro" id="IPR027267">
    <property type="entry name" value="AH/BAR_dom_sf"/>
</dbReference>
<dbReference type="Gene3D" id="2.30.29.30">
    <property type="entry name" value="Pleckstrin-homology domain (PH domain)/Phosphotyrosine-binding domain (PTB)"/>
    <property type="match status" value="1"/>
</dbReference>
<dbReference type="HOGENOM" id="CLU_001720_0_0_1"/>
<dbReference type="KEGG" id="kla:KLLA0_C02717g"/>
<dbReference type="GO" id="GO:0005789">
    <property type="term" value="C:endoplasmic reticulum membrane"/>
    <property type="evidence" value="ECO:0007669"/>
    <property type="project" value="UniProtKB-SubCell"/>
</dbReference>
<dbReference type="PROSITE" id="PS51778">
    <property type="entry name" value="VAST"/>
    <property type="match status" value="1"/>
</dbReference>
<dbReference type="Gene3D" id="1.20.1270.60">
    <property type="entry name" value="Arfaptin homology (AH) domain/BAR domain"/>
    <property type="match status" value="1"/>
</dbReference>
<dbReference type="InterPro" id="IPR042067">
    <property type="entry name" value="Sip3_PH"/>
</dbReference>